<dbReference type="HOGENOM" id="CLU_019533_1_2_1"/>
<gene>
    <name evidence="3" type="ORF">EV44_g1295</name>
</gene>
<dbReference type="FunFam" id="2.60.120.200:FF:000178">
    <property type="entry name" value="Glycoside hydrolase family 16 protein"/>
    <property type="match status" value="1"/>
</dbReference>
<keyword evidence="3" id="KW-0378">Hydrolase</keyword>
<dbReference type="Gene3D" id="2.60.120.200">
    <property type="match status" value="1"/>
</dbReference>
<dbReference type="PANTHER" id="PTHR10963">
    <property type="entry name" value="GLYCOSYL HYDROLASE-RELATED"/>
    <property type="match status" value="1"/>
</dbReference>
<dbReference type="PROSITE" id="PS51762">
    <property type="entry name" value="GH16_2"/>
    <property type="match status" value="1"/>
</dbReference>
<dbReference type="Pfam" id="PF00722">
    <property type="entry name" value="Glyco_hydro_16"/>
    <property type="match status" value="1"/>
</dbReference>
<evidence type="ECO:0000259" key="2">
    <source>
        <dbReference type="PROSITE" id="PS51762"/>
    </source>
</evidence>
<dbReference type="PANTHER" id="PTHR10963:SF62">
    <property type="entry name" value="GLUCAN 1,3-BETA-GLUCOSIDASE"/>
    <property type="match status" value="1"/>
</dbReference>
<organism evidence="3 4">
    <name type="scientific">Uncinula necator</name>
    <name type="common">Grape powdery mildew</name>
    <dbReference type="NCBI Taxonomy" id="52586"/>
    <lineage>
        <taxon>Eukaryota</taxon>
        <taxon>Fungi</taxon>
        <taxon>Dikarya</taxon>
        <taxon>Ascomycota</taxon>
        <taxon>Pezizomycotina</taxon>
        <taxon>Leotiomycetes</taxon>
        <taxon>Erysiphales</taxon>
        <taxon>Erysiphaceae</taxon>
        <taxon>Erysiphe</taxon>
    </lineage>
</organism>
<keyword evidence="4" id="KW-1185">Reference proteome</keyword>
<evidence type="ECO:0000313" key="4">
    <source>
        <dbReference type="Proteomes" id="UP000030854"/>
    </source>
</evidence>
<dbReference type="GO" id="GO:0005975">
    <property type="term" value="P:carbohydrate metabolic process"/>
    <property type="evidence" value="ECO:0007669"/>
    <property type="project" value="InterPro"/>
</dbReference>
<dbReference type="InterPro" id="IPR050546">
    <property type="entry name" value="Glycosyl_Hydrlase_16"/>
</dbReference>
<dbReference type="AlphaFoldDB" id="A0A0B1PEF2"/>
<comment type="caution">
    <text evidence="3">The sequence shown here is derived from an EMBL/GenBank/DDBJ whole genome shotgun (WGS) entry which is preliminary data.</text>
</comment>
<feature type="transmembrane region" description="Helical" evidence="1">
    <location>
        <begin position="96"/>
        <end position="118"/>
    </location>
</feature>
<dbReference type="InterPro" id="IPR013320">
    <property type="entry name" value="ConA-like_dom_sf"/>
</dbReference>
<dbReference type="GO" id="GO:0004553">
    <property type="term" value="F:hydrolase activity, hydrolyzing O-glycosyl compounds"/>
    <property type="evidence" value="ECO:0007669"/>
    <property type="project" value="InterPro"/>
</dbReference>
<dbReference type="InterPro" id="IPR000757">
    <property type="entry name" value="Beta-glucanase-like"/>
</dbReference>
<feature type="domain" description="GH16" evidence="2">
    <location>
        <begin position="85"/>
        <end position="442"/>
    </location>
</feature>
<reference evidence="3 4" key="1">
    <citation type="journal article" date="2014" name="BMC Genomics">
        <title>Adaptive genomic structural variation in the grape powdery mildew pathogen, Erysiphe necator.</title>
        <authorList>
            <person name="Jones L."/>
            <person name="Riaz S."/>
            <person name="Morales-Cruz A."/>
            <person name="Amrine K.C."/>
            <person name="McGuire B."/>
            <person name="Gubler W.D."/>
            <person name="Walker M.A."/>
            <person name="Cantu D."/>
        </authorList>
    </citation>
    <scope>NUCLEOTIDE SEQUENCE [LARGE SCALE GENOMIC DNA]</scope>
    <source>
        <strain evidence="4">c</strain>
    </source>
</reference>
<proteinExistence type="predicted"/>
<name>A0A0B1PEF2_UNCNE</name>
<dbReference type="Proteomes" id="UP000030854">
    <property type="component" value="Unassembled WGS sequence"/>
</dbReference>
<evidence type="ECO:0000313" key="3">
    <source>
        <dbReference type="EMBL" id="KHJ35271.1"/>
    </source>
</evidence>
<dbReference type="SUPFAM" id="SSF49899">
    <property type="entry name" value="Concanavalin A-like lectins/glucanases"/>
    <property type="match status" value="1"/>
</dbReference>
<protein>
    <submittedName>
        <fullName evidence="3">Putative glycoside hydrolase family 16 protein</fullName>
    </submittedName>
</protein>
<sequence length="468" mass="52732">MDHGGHSKETSSCIIRRSTMSMPSRNFENIRNTFNDKINTQSEESFSVSLPYSISSSSSGSFHVAGPSRSLYFHSRRLRKDQLQKQWSQKKDPREIWVIILPLIGLIIGVGIAGFLVYDGYSSVVHHKYCQILDDRFFEGFDTNIWTREAEVGGFGNGQFEQTTITDENVYVENGKLIIKPTLQDLSLIDQNSIINLTSDGTCSSNILSNCVTITNLTEGTIVQPVKSGRINTKQSARIKYGRVEVTAKLPSGDWLWPAIWMLPVNATYGMWPASGEIDIMESRGNNHTYAQGGNNVVSSTLHWGPDIANDAWWRTNSKRTSLHTTYAKTEHTFGLEWSQKYIFTYIDTVLLQVLYTNFNEPLYARGLFPLSDVNVTKMISDWSRTSHKQTPFDQEFYLVINVAVGGTNGWFKDGASGKPWVDNSPTASKAFWDARDKWYPTWTAPGAGKMEISSVKIWSQCDGDEDN</sequence>
<evidence type="ECO:0000256" key="1">
    <source>
        <dbReference type="SAM" id="Phobius"/>
    </source>
</evidence>
<dbReference type="OMA" id="WSDSFHN"/>
<dbReference type="STRING" id="52586.A0A0B1PEF2"/>
<keyword evidence="1" id="KW-1133">Transmembrane helix</keyword>
<accession>A0A0B1PEF2</accession>
<keyword evidence="1" id="KW-0472">Membrane</keyword>
<keyword evidence="1" id="KW-0812">Transmembrane</keyword>
<dbReference type="EMBL" id="JNVN01000449">
    <property type="protein sequence ID" value="KHJ35271.1"/>
    <property type="molecule type" value="Genomic_DNA"/>
</dbReference>